<evidence type="ECO:0000313" key="1">
    <source>
        <dbReference type="EMBL" id="SDH53706.1"/>
    </source>
</evidence>
<dbReference type="EMBL" id="FNCG01000010">
    <property type="protein sequence ID" value="SDH53706.1"/>
    <property type="molecule type" value="Genomic_DNA"/>
</dbReference>
<protein>
    <submittedName>
        <fullName evidence="1">Uncharacterized protein</fullName>
    </submittedName>
</protein>
<organism evidence="1 2">
    <name type="scientific">Mucilaginibacter gossypii</name>
    <dbReference type="NCBI Taxonomy" id="551996"/>
    <lineage>
        <taxon>Bacteria</taxon>
        <taxon>Pseudomonadati</taxon>
        <taxon>Bacteroidota</taxon>
        <taxon>Sphingobacteriia</taxon>
        <taxon>Sphingobacteriales</taxon>
        <taxon>Sphingobacteriaceae</taxon>
        <taxon>Mucilaginibacter</taxon>
    </lineage>
</organism>
<reference evidence="2" key="1">
    <citation type="submission" date="2016-10" db="EMBL/GenBank/DDBJ databases">
        <authorList>
            <person name="Varghese N."/>
            <person name="Submissions S."/>
        </authorList>
    </citation>
    <scope>NUCLEOTIDE SEQUENCE [LARGE SCALE GENOMIC DNA]</scope>
    <source>
        <strain evidence="2">Gh-67</strain>
    </source>
</reference>
<dbReference type="Proteomes" id="UP000199705">
    <property type="component" value="Unassembled WGS sequence"/>
</dbReference>
<gene>
    <name evidence="1" type="ORF">SAMN05192573_110147</name>
</gene>
<dbReference type="AlphaFoldDB" id="A0A1G8D7J4"/>
<accession>A0A1G8D7J4</accession>
<keyword evidence="2" id="KW-1185">Reference proteome</keyword>
<name>A0A1G8D7J4_9SPHI</name>
<dbReference type="STRING" id="551996.SAMN05192573_110147"/>
<sequence length="103" mass="11196">MVGGLAVPSGRGRSAIPCVHIRYAFQSSRSAYASLAFCKHPHLNTAGCRTRLCGKKYYPGAQRRGWRFFSSKPAGPGLGRQHDVQKFACEKARGGNLDNLKSA</sequence>
<evidence type="ECO:0000313" key="2">
    <source>
        <dbReference type="Proteomes" id="UP000199705"/>
    </source>
</evidence>
<proteinExistence type="predicted"/>